<dbReference type="Proteomes" id="UP001155128">
    <property type="component" value="Unassembled WGS sequence"/>
</dbReference>
<dbReference type="RefSeq" id="WP_252112663.1">
    <property type="nucleotide sequence ID" value="NZ_JAMSHT010000001.1"/>
</dbReference>
<reference evidence="1" key="1">
    <citation type="submission" date="2022-06" db="EMBL/GenBank/DDBJ databases">
        <title>Sphingomicrobium sedimins sp. nov., a marine bacterium isolated from tidal flat.</title>
        <authorList>
            <person name="Kim C.-H."/>
            <person name="Yoo Y."/>
            <person name="Kim J.-J."/>
        </authorList>
    </citation>
    <scope>NUCLEOTIDE SEQUENCE</scope>
    <source>
        <strain evidence="1">GRR-S6-50</strain>
    </source>
</reference>
<dbReference type="EMBL" id="JAMSHT010000001">
    <property type="protein sequence ID" value="MCM8556989.1"/>
    <property type="molecule type" value="Genomic_DNA"/>
</dbReference>
<evidence type="ECO:0000313" key="1">
    <source>
        <dbReference type="EMBL" id="MCM8556989.1"/>
    </source>
</evidence>
<evidence type="ECO:0008006" key="3">
    <source>
        <dbReference type="Google" id="ProtNLM"/>
    </source>
</evidence>
<evidence type="ECO:0000313" key="2">
    <source>
        <dbReference type="Proteomes" id="UP001155128"/>
    </source>
</evidence>
<protein>
    <recommendedName>
        <fullName evidence="3">Lipoprotein</fullName>
    </recommendedName>
</protein>
<accession>A0A9X2J1R1</accession>
<dbReference type="AlphaFoldDB" id="A0A9X2J1R1"/>
<proteinExistence type="predicted"/>
<keyword evidence="2" id="KW-1185">Reference proteome</keyword>
<gene>
    <name evidence="1" type="ORF">NDO55_04050</name>
</gene>
<organism evidence="1 2">
    <name type="scientific">Sphingomicrobium sediminis</name>
    <dbReference type="NCBI Taxonomy" id="2950949"/>
    <lineage>
        <taxon>Bacteria</taxon>
        <taxon>Pseudomonadati</taxon>
        <taxon>Pseudomonadota</taxon>
        <taxon>Alphaproteobacteria</taxon>
        <taxon>Sphingomonadales</taxon>
        <taxon>Sphingomonadaceae</taxon>
        <taxon>Sphingomicrobium</taxon>
    </lineage>
</organism>
<dbReference type="PROSITE" id="PS51257">
    <property type="entry name" value="PROKAR_LIPOPROTEIN"/>
    <property type="match status" value="1"/>
</dbReference>
<name>A0A9X2J1R1_9SPHN</name>
<sequence>MRVAVFAILPLALAACTTGGAPQQSQGQRIIYPGGEQFAPEPYYATNGSWRLIVDDRQMALTRMDAFRTSQSTPFLNPMPTGYVYDGQRFAVAMERRPCRLEGSDKVYPDRVTIDVGRDQLIGCGGPASLFDVRPLAQRPERPEPDRYPQTASVRFEPFGEAFRGGGTEPFWGIEVDQRIMTFDRVDGGDISENTPSVVETFDGWRFEGRDIRVEIVPGLCSDGMSDRDYPYHVDVAADGRDWTGCGAPASYYVDGWESGPSLVDRR</sequence>
<comment type="caution">
    <text evidence="1">The sequence shown here is derived from an EMBL/GenBank/DDBJ whole genome shotgun (WGS) entry which is preliminary data.</text>
</comment>